<feature type="domain" description="Sugar-binding" evidence="5">
    <location>
        <begin position="68"/>
        <end position="316"/>
    </location>
</feature>
<dbReference type="Pfam" id="PF04198">
    <property type="entry name" value="Sugar-bind"/>
    <property type="match status" value="1"/>
</dbReference>
<keyword evidence="4" id="KW-0804">Transcription</keyword>
<evidence type="ECO:0000256" key="2">
    <source>
        <dbReference type="ARBA" id="ARBA00023015"/>
    </source>
</evidence>
<dbReference type="EMBL" id="JBHSON010000183">
    <property type="protein sequence ID" value="MFC5754782.1"/>
    <property type="molecule type" value="Genomic_DNA"/>
</dbReference>
<dbReference type="Gene3D" id="3.40.50.1360">
    <property type="match status" value="1"/>
</dbReference>
<dbReference type="InterPro" id="IPR037171">
    <property type="entry name" value="NagB/RpiA_transferase-like"/>
</dbReference>
<evidence type="ECO:0000256" key="4">
    <source>
        <dbReference type="ARBA" id="ARBA00023163"/>
    </source>
</evidence>
<sequence length="318" mass="34074">MNPDEPGYEALLLRVAEMYYEGDQTQEQIGRKLHLTRWKVGRLLAEARTAGIVRIEIVHPRHRRHADERALVERYGLRDAVVVPADGVNGDLELRDRVAGVAAQYLADLSPSPRTLGVSWGRTLDAVAAHIPPGWARGVHVVQVNGGLSRTRRPTSASDMASRLAHHGGGTVTLLSVPAIVEKSSTREALESDRSVAGVLELARHCGAFLFSPGALSHNSVLVESGHLTSADVDAIAGAGGVGDVVGRFIDGEGRIVREELDRRTLGVTLDDLRAGTWSIAVATGAAKHRVCRAVVASRICNVLVTDHHTAAHLLETS</sequence>
<proteinExistence type="inferred from homology"/>
<gene>
    <name evidence="6" type="ORF">ACFPZN_54995</name>
</gene>
<accession>A0ABW1AJQ4</accession>
<dbReference type="InterPro" id="IPR051054">
    <property type="entry name" value="SorC_transcr_regulators"/>
</dbReference>
<dbReference type="Proteomes" id="UP001596074">
    <property type="component" value="Unassembled WGS sequence"/>
</dbReference>
<protein>
    <submittedName>
        <fullName evidence="6">Sugar-binding transcriptional regulator</fullName>
    </submittedName>
</protein>
<evidence type="ECO:0000256" key="3">
    <source>
        <dbReference type="ARBA" id="ARBA00023125"/>
    </source>
</evidence>
<comment type="caution">
    <text evidence="6">The sequence shown here is derived from an EMBL/GenBank/DDBJ whole genome shotgun (WGS) entry which is preliminary data.</text>
</comment>
<dbReference type="InterPro" id="IPR007324">
    <property type="entry name" value="Sugar-bd_dom_put"/>
</dbReference>
<evidence type="ECO:0000313" key="6">
    <source>
        <dbReference type="EMBL" id="MFC5754782.1"/>
    </source>
</evidence>
<evidence type="ECO:0000313" key="7">
    <source>
        <dbReference type="Proteomes" id="UP001596074"/>
    </source>
</evidence>
<reference evidence="7" key="1">
    <citation type="journal article" date="2019" name="Int. J. Syst. Evol. Microbiol.">
        <title>The Global Catalogue of Microorganisms (GCM) 10K type strain sequencing project: providing services to taxonomists for standard genome sequencing and annotation.</title>
        <authorList>
            <consortium name="The Broad Institute Genomics Platform"/>
            <consortium name="The Broad Institute Genome Sequencing Center for Infectious Disease"/>
            <person name="Wu L."/>
            <person name="Ma J."/>
        </authorList>
    </citation>
    <scope>NUCLEOTIDE SEQUENCE [LARGE SCALE GENOMIC DNA]</scope>
    <source>
        <strain evidence="7">KCTC 42087</strain>
    </source>
</reference>
<dbReference type="PANTHER" id="PTHR34294:SF1">
    <property type="entry name" value="TRANSCRIPTIONAL REGULATOR LSRR"/>
    <property type="match status" value="1"/>
</dbReference>
<organism evidence="6 7">
    <name type="scientific">Actinomadura rugatobispora</name>
    <dbReference type="NCBI Taxonomy" id="1994"/>
    <lineage>
        <taxon>Bacteria</taxon>
        <taxon>Bacillati</taxon>
        <taxon>Actinomycetota</taxon>
        <taxon>Actinomycetes</taxon>
        <taxon>Streptosporangiales</taxon>
        <taxon>Thermomonosporaceae</taxon>
        <taxon>Actinomadura</taxon>
    </lineage>
</organism>
<dbReference type="InterPro" id="IPR036388">
    <property type="entry name" value="WH-like_DNA-bd_sf"/>
</dbReference>
<dbReference type="PANTHER" id="PTHR34294">
    <property type="entry name" value="TRANSCRIPTIONAL REGULATOR-RELATED"/>
    <property type="match status" value="1"/>
</dbReference>
<name>A0ABW1AJQ4_9ACTN</name>
<comment type="similarity">
    <text evidence="1">Belongs to the SorC transcriptional regulatory family.</text>
</comment>
<keyword evidence="3" id="KW-0238">DNA-binding</keyword>
<dbReference type="Gene3D" id="1.10.10.10">
    <property type="entry name" value="Winged helix-like DNA-binding domain superfamily/Winged helix DNA-binding domain"/>
    <property type="match status" value="1"/>
</dbReference>
<evidence type="ECO:0000259" key="5">
    <source>
        <dbReference type="Pfam" id="PF04198"/>
    </source>
</evidence>
<keyword evidence="2" id="KW-0805">Transcription regulation</keyword>
<dbReference type="SUPFAM" id="SSF100950">
    <property type="entry name" value="NagB/RpiA/CoA transferase-like"/>
    <property type="match status" value="1"/>
</dbReference>
<evidence type="ECO:0000256" key="1">
    <source>
        <dbReference type="ARBA" id="ARBA00010466"/>
    </source>
</evidence>
<dbReference type="RefSeq" id="WP_378293224.1">
    <property type="nucleotide sequence ID" value="NZ_JBHSON010000183.1"/>
</dbReference>
<keyword evidence="7" id="KW-1185">Reference proteome</keyword>